<reference evidence="1" key="1">
    <citation type="submission" date="2022-07" db="EMBL/GenBank/DDBJ databases">
        <title>Phylogenomic reconstructions and comparative analyses of Kickxellomycotina fungi.</title>
        <authorList>
            <person name="Reynolds N.K."/>
            <person name="Stajich J.E."/>
            <person name="Barry K."/>
            <person name="Grigoriev I.V."/>
            <person name="Crous P."/>
            <person name="Smith M.E."/>
        </authorList>
    </citation>
    <scope>NUCLEOTIDE SEQUENCE</scope>
    <source>
        <strain evidence="1">CBS 109366</strain>
    </source>
</reference>
<comment type="caution">
    <text evidence="1">The sequence shown here is derived from an EMBL/GenBank/DDBJ whole genome shotgun (WGS) entry which is preliminary data.</text>
</comment>
<organism evidence="1 2">
    <name type="scientific">Coemansia nantahalensis</name>
    <dbReference type="NCBI Taxonomy" id="2789366"/>
    <lineage>
        <taxon>Eukaryota</taxon>
        <taxon>Fungi</taxon>
        <taxon>Fungi incertae sedis</taxon>
        <taxon>Zoopagomycota</taxon>
        <taxon>Kickxellomycotina</taxon>
        <taxon>Kickxellomycetes</taxon>
        <taxon>Kickxellales</taxon>
        <taxon>Kickxellaceae</taxon>
        <taxon>Coemansia</taxon>
    </lineage>
</organism>
<evidence type="ECO:0000313" key="1">
    <source>
        <dbReference type="EMBL" id="KAJ2771134.1"/>
    </source>
</evidence>
<keyword evidence="2" id="KW-1185">Reference proteome</keyword>
<sequence>MSYAKPIQVFAVTGASGALGRAIVQTLAGPANRHIVLVGRDQRTLEELAGEVAAGDSVLHVVSGADAAQPGAAAEAVVAKLLDVLAAVGGERVGQLVLVHSAGTLSDLRKRADQYGNDEIAAYTTVNFVSFAVLAARFLEFAKDTGAERIGVVNISSLLAIQPFANWGLYAATRAGRDQLMRVVALEHANDPRVKTLSYAPGPLVGDMQASVRAEIADPAQRELYDRLHREGKLVRPADTARLMCDLVHAWEFESGAHVDVFDLVPPPA</sequence>
<protein>
    <submittedName>
        <fullName evidence="1">Uncharacterized protein</fullName>
    </submittedName>
</protein>
<accession>A0ACC1K0K7</accession>
<dbReference type="Proteomes" id="UP001140234">
    <property type="component" value="Unassembled WGS sequence"/>
</dbReference>
<name>A0ACC1K0K7_9FUNG</name>
<proteinExistence type="predicted"/>
<dbReference type="EMBL" id="JANBUJ010000591">
    <property type="protein sequence ID" value="KAJ2771134.1"/>
    <property type="molecule type" value="Genomic_DNA"/>
</dbReference>
<gene>
    <name evidence="1" type="ORF">IWQ57_002347</name>
</gene>
<evidence type="ECO:0000313" key="2">
    <source>
        <dbReference type="Proteomes" id="UP001140234"/>
    </source>
</evidence>